<keyword evidence="3" id="KW-1185">Reference proteome</keyword>
<gene>
    <name evidence="2" type="ORF">TNCV_1198321</name>
</gene>
<evidence type="ECO:0000313" key="2">
    <source>
        <dbReference type="EMBL" id="GFY04054.1"/>
    </source>
</evidence>
<accession>A0A8X6V981</accession>
<organism evidence="2 3">
    <name type="scientific">Trichonephila clavipes</name>
    <name type="common">Golden silk orbweaver</name>
    <name type="synonym">Nephila clavipes</name>
    <dbReference type="NCBI Taxonomy" id="2585209"/>
    <lineage>
        <taxon>Eukaryota</taxon>
        <taxon>Metazoa</taxon>
        <taxon>Ecdysozoa</taxon>
        <taxon>Arthropoda</taxon>
        <taxon>Chelicerata</taxon>
        <taxon>Arachnida</taxon>
        <taxon>Araneae</taxon>
        <taxon>Araneomorphae</taxon>
        <taxon>Entelegynae</taxon>
        <taxon>Araneoidea</taxon>
        <taxon>Nephilidae</taxon>
        <taxon>Trichonephila</taxon>
    </lineage>
</organism>
<name>A0A8X6V981_TRICX</name>
<comment type="caution">
    <text evidence="2">The sequence shown here is derived from an EMBL/GenBank/DDBJ whole genome shotgun (WGS) entry which is preliminary data.</text>
</comment>
<protein>
    <submittedName>
        <fullName evidence="2">Uncharacterized protein</fullName>
    </submittedName>
</protein>
<feature type="region of interest" description="Disordered" evidence="1">
    <location>
        <begin position="40"/>
        <end position="93"/>
    </location>
</feature>
<proteinExistence type="predicted"/>
<dbReference type="AlphaFoldDB" id="A0A8X6V981"/>
<reference evidence="2" key="1">
    <citation type="submission" date="2020-08" db="EMBL/GenBank/DDBJ databases">
        <title>Multicomponent nature underlies the extraordinary mechanical properties of spider dragline silk.</title>
        <authorList>
            <person name="Kono N."/>
            <person name="Nakamura H."/>
            <person name="Mori M."/>
            <person name="Yoshida Y."/>
            <person name="Ohtoshi R."/>
            <person name="Malay A.D."/>
            <person name="Moran D.A.P."/>
            <person name="Tomita M."/>
            <person name="Numata K."/>
            <person name="Arakawa K."/>
        </authorList>
    </citation>
    <scope>NUCLEOTIDE SEQUENCE</scope>
</reference>
<feature type="compositionally biased region" description="Basic residues" evidence="1">
    <location>
        <begin position="84"/>
        <end position="93"/>
    </location>
</feature>
<evidence type="ECO:0000313" key="3">
    <source>
        <dbReference type="Proteomes" id="UP000887159"/>
    </source>
</evidence>
<dbReference type="EMBL" id="BMAU01021243">
    <property type="protein sequence ID" value="GFY04054.1"/>
    <property type="molecule type" value="Genomic_DNA"/>
</dbReference>
<evidence type="ECO:0000256" key="1">
    <source>
        <dbReference type="SAM" id="MobiDB-lite"/>
    </source>
</evidence>
<sequence length="105" mass="11808">MSIQPISSPHSQSIDIETFSFPDAPYHCESLLRHKQLSSASPLRKVHESSGQRAAVLPRSNSETRSKDAPYFPRSIGKQLTQKTNKKLARKNSCRIANRQSVLTF</sequence>
<dbReference type="Proteomes" id="UP000887159">
    <property type="component" value="Unassembled WGS sequence"/>
</dbReference>